<sequence>MDWPARSPGLNPIEHVWDALERRIGTRHHSPRSLVELRTALLEEWVLLPLDLLQSLVNSMRARYLAPCDFFLFPKLKRPMKGRRYATLDEIKTASKEELKNILNNEFLKCSEDWKNRWHKCIISHGDYFEGSDMKSLYVDIFGEARSVLGLTAALMAAVLVPLCLRGFMQDAELSSVNPQLFPGPGATGQRTVNEDGEHYVDASEVPASFIRTSLDKLVNRLTEALQVTAPRAYVPPMAPIRQKTSSGNGNHPERHRVQTSGAGSRRVTTTAPRGNTPGMRPPLVQEIRTTRAHIADAKARQASSTQKYCVYIEHCPDFSPYQYLRAVDTVVGGPRNILQLTRMNGHVLVGLTGRALAERLLEKTLKSRALSSGHSPSARGLRGLPFETSPSLVTSIAPMQFKLGEYTYADGRREAFVLLNNGVTLERLHTRLDIRTKGDTLPDFLTFGIKCSNQGSQILRPQHQHLLLHLWRRRMRLPRALTPRRLSLPNRRLLLSRPSLPPPDPLSAQGIL</sequence>
<reference evidence="2 3" key="1">
    <citation type="submission" date="2022-01" db="EMBL/GenBank/DDBJ databases">
        <title>A chromosomal length assembly of Cordylochernes scorpioides.</title>
        <authorList>
            <person name="Zeh D."/>
            <person name="Zeh J."/>
        </authorList>
    </citation>
    <scope>NUCLEOTIDE SEQUENCE [LARGE SCALE GENOMIC DNA]</scope>
    <source>
        <strain evidence="2">IN4F17</strain>
        <tissue evidence="2">Whole Body</tissue>
    </source>
</reference>
<keyword evidence="3" id="KW-1185">Reference proteome</keyword>
<evidence type="ECO:0000313" key="2">
    <source>
        <dbReference type="EMBL" id="UYV66817.1"/>
    </source>
</evidence>
<accession>A0ABY6KEA0</accession>
<organism evidence="2 3">
    <name type="scientific">Cordylochernes scorpioides</name>
    <dbReference type="NCBI Taxonomy" id="51811"/>
    <lineage>
        <taxon>Eukaryota</taxon>
        <taxon>Metazoa</taxon>
        <taxon>Ecdysozoa</taxon>
        <taxon>Arthropoda</taxon>
        <taxon>Chelicerata</taxon>
        <taxon>Arachnida</taxon>
        <taxon>Pseudoscorpiones</taxon>
        <taxon>Cheliferoidea</taxon>
        <taxon>Chernetidae</taxon>
        <taxon>Cordylochernes</taxon>
    </lineage>
</organism>
<proteinExistence type="predicted"/>
<dbReference type="Proteomes" id="UP001235939">
    <property type="component" value="Chromosome 04"/>
</dbReference>
<name>A0ABY6KEA0_9ARAC</name>
<evidence type="ECO:0008006" key="4">
    <source>
        <dbReference type="Google" id="ProtNLM"/>
    </source>
</evidence>
<feature type="compositionally biased region" description="Polar residues" evidence="1">
    <location>
        <begin position="259"/>
        <end position="274"/>
    </location>
</feature>
<dbReference type="Gene3D" id="3.30.420.10">
    <property type="entry name" value="Ribonuclease H-like superfamily/Ribonuclease H"/>
    <property type="match status" value="2"/>
</dbReference>
<feature type="region of interest" description="Disordered" evidence="1">
    <location>
        <begin position="243"/>
        <end position="283"/>
    </location>
</feature>
<evidence type="ECO:0000256" key="1">
    <source>
        <dbReference type="SAM" id="MobiDB-lite"/>
    </source>
</evidence>
<evidence type="ECO:0000313" key="3">
    <source>
        <dbReference type="Proteomes" id="UP001235939"/>
    </source>
</evidence>
<dbReference type="EMBL" id="CP092866">
    <property type="protein sequence ID" value="UYV66817.1"/>
    <property type="molecule type" value="Genomic_DNA"/>
</dbReference>
<gene>
    <name evidence="2" type="ORF">LAZ67_4002964</name>
</gene>
<dbReference type="InterPro" id="IPR036397">
    <property type="entry name" value="RNaseH_sf"/>
</dbReference>
<protein>
    <recommendedName>
        <fullName evidence="4">Transposase</fullName>
    </recommendedName>
</protein>